<dbReference type="PROSITE" id="PS51192">
    <property type="entry name" value="HELICASE_ATP_BIND_1"/>
    <property type="match status" value="1"/>
</dbReference>
<proteinExistence type="predicted"/>
<evidence type="ECO:0000313" key="6">
    <source>
        <dbReference type="EMBL" id="KAF4758375.1"/>
    </source>
</evidence>
<feature type="domain" description="Helicase ATP-binding" evidence="5">
    <location>
        <begin position="72"/>
        <end position="155"/>
    </location>
</feature>
<keyword evidence="7" id="KW-1185">Reference proteome</keyword>
<dbReference type="AlphaFoldDB" id="A0A7J6UM83"/>
<evidence type="ECO:0000259" key="5">
    <source>
        <dbReference type="PROSITE" id="PS51192"/>
    </source>
</evidence>
<evidence type="ECO:0000313" key="7">
    <source>
        <dbReference type="Proteomes" id="UP000553632"/>
    </source>
</evidence>
<dbReference type="PANTHER" id="PTHR47959">
    <property type="entry name" value="ATP-DEPENDENT RNA HELICASE RHLE-RELATED"/>
    <property type="match status" value="1"/>
</dbReference>
<dbReference type="EMBL" id="JABANO010001515">
    <property type="protein sequence ID" value="KAF4758375.1"/>
    <property type="molecule type" value="Genomic_DNA"/>
</dbReference>
<dbReference type="GO" id="GO:0005524">
    <property type="term" value="F:ATP binding"/>
    <property type="evidence" value="ECO:0007669"/>
    <property type="project" value="UniProtKB-KW"/>
</dbReference>
<gene>
    <name evidence="6" type="primary">DDX31_3</name>
    <name evidence="6" type="ORF">FOZ63_011187</name>
</gene>
<dbReference type="InterPro" id="IPR011545">
    <property type="entry name" value="DEAD/DEAH_box_helicase_dom"/>
</dbReference>
<name>A0A7J6UM83_PEROL</name>
<dbReference type="InterPro" id="IPR014001">
    <property type="entry name" value="Helicase_ATP-bd"/>
</dbReference>
<sequence length="155" mass="16871">MAREPSSSLKSFSSVPHKVVVHCGAGDHRDGKSSGVFCAKHFNQIHALDESLQSQLKHLGYDVCTNVQSKTIPIALEGKDCLIRSSTGSGKTLSFAIPIIDRIKKLTPEPVRKDGVLCVILSPTKELALQTLNVMEKLTQMMPNIVCGNDVAEWT</sequence>
<dbReference type="InterPro" id="IPR050079">
    <property type="entry name" value="DEAD_box_RNA_helicase"/>
</dbReference>
<reference evidence="6 7" key="1">
    <citation type="submission" date="2020-04" db="EMBL/GenBank/DDBJ databases">
        <title>Perkinsus olseni comparative genomics.</title>
        <authorList>
            <person name="Bogema D.R."/>
        </authorList>
    </citation>
    <scope>NUCLEOTIDE SEQUENCE [LARGE SCALE GENOMIC DNA]</scope>
    <source>
        <strain evidence="6 7">ATCC PRA-207</strain>
    </source>
</reference>
<evidence type="ECO:0000256" key="2">
    <source>
        <dbReference type="ARBA" id="ARBA00022801"/>
    </source>
</evidence>
<dbReference type="GO" id="GO:0003676">
    <property type="term" value="F:nucleic acid binding"/>
    <property type="evidence" value="ECO:0007669"/>
    <property type="project" value="InterPro"/>
</dbReference>
<dbReference type="SUPFAM" id="SSF52540">
    <property type="entry name" value="P-loop containing nucleoside triphosphate hydrolases"/>
    <property type="match status" value="1"/>
</dbReference>
<accession>A0A7J6UM83</accession>
<evidence type="ECO:0000256" key="4">
    <source>
        <dbReference type="ARBA" id="ARBA00022840"/>
    </source>
</evidence>
<protein>
    <submittedName>
        <fullName evidence="6">ATPdependent RNA helicase</fullName>
    </submittedName>
</protein>
<dbReference type="Pfam" id="PF00270">
    <property type="entry name" value="DEAD"/>
    <property type="match status" value="1"/>
</dbReference>
<organism evidence="6 7">
    <name type="scientific">Perkinsus olseni</name>
    <name type="common">Perkinsus atlanticus</name>
    <dbReference type="NCBI Taxonomy" id="32597"/>
    <lineage>
        <taxon>Eukaryota</taxon>
        <taxon>Sar</taxon>
        <taxon>Alveolata</taxon>
        <taxon>Perkinsozoa</taxon>
        <taxon>Perkinsea</taxon>
        <taxon>Perkinsida</taxon>
        <taxon>Perkinsidae</taxon>
        <taxon>Perkinsus</taxon>
    </lineage>
</organism>
<evidence type="ECO:0000256" key="1">
    <source>
        <dbReference type="ARBA" id="ARBA00022741"/>
    </source>
</evidence>
<dbReference type="Gene3D" id="3.40.50.300">
    <property type="entry name" value="P-loop containing nucleotide triphosphate hydrolases"/>
    <property type="match status" value="1"/>
</dbReference>
<keyword evidence="2" id="KW-0378">Hydrolase</keyword>
<keyword evidence="3 6" id="KW-0347">Helicase</keyword>
<comment type="caution">
    <text evidence="6">The sequence shown here is derived from an EMBL/GenBank/DDBJ whole genome shotgun (WGS) entry which is preliminary data.</text>
</comment>
<evidence type="ECO:0000256" key="3">
    <source>
        <dbReference type="ARBA" id="ARBA00022806"/>
    </source>
</evidence>
<dbReference type="Proteomes" id="UP000553632">
    <property type="component" value="Unassembled WGS sequence"/>
</dbReference>
<dbReference type="GO" id="GO:0003724">
    <property type="term" value="F:RNA helicase activity"/>
    <property type="evidence" value="ECO:0007669"/>
    <property type="project" value="TreeGrafter"/>
</dbReference>
<keyword evidence="4" id="KW-0067">ATP-binding</keyword>
<keyword evidence="1" id="KW-0547">Nucleotide-binding</keyword>
<dbReference type="GO" id="GO:0016787">
    <property type="term" value="F:hydrolase activity"/>
    <property type="evidence" value="ECO:0007669"/>
    <property type="project" value="UniProtKB-KW"/>
</dbReference>
<dbReference type="GO" id="GO:0005829">
    <property type="term" value="C:cytosol"/>
    <property type="evidence" value="ECO:0007669"/>
    <property type="project" value="TreeGrafter"/>
</dbReference>
<dbReference type="PANTHER" id="PTHR47959:SF1">
    <property type="entry name" value="ATP-DEPENDENT RNA HELICASE DBPA"/>
    <property type="match status" value="1"/>
</dbReference>
<dbReference type="InterPro" id="IPR027417">
    <property type="entry name" value="P-loop_NTPase"/>
</dbReference>